<organism evidence="3 4">
    <name type="scientific">Streptomyces smaragdinus</name>
    <dbReference type="NCBI Taxonomy" id="2585196"/>
    <lineage>
        <taxon>Bacteria</taxon>
        <taxon>Bacillati</taxon>
        <taxon>Actinomycetota</taxon>
        <taxon>Actinomycetes</taxon>
        <taxon>Kitasatosporales</taxon>
        <taxon>Streptomycetaceae</taxon>
        <taxon>Streptomyces</taxon>
    </lineage>
</organism>
<dbReference type="EMBL" id="WEGJ01000005">
    <property type="protein sequence ID" value="MQY11961.1"/>
    <property type="molecule type" value="Genomic_DNA"/>
</dbReference>
<keyword evidence="4" id="KW-1185">Reference proteome</keyword>
<dbReference type="PANTHER" id="PTHR35526:SF3">
    <property type="entry name" value="ANTI-SIGMA-F FACTOR RSBW"/>
    <property type="match status" value="1"/>
</dbReference>
<dbReference type="CDD" id="cd16936">
    <property type="entry name" value="HATPase_RsbW-like"/>
    <property type="match status" value="1"/>
</dbReference>
<dbReference type="Proteomes" id="UP000466345">
    <property type="component" value="Unassembled WGS sequence"/>
</dbReference>
<keyword evidence="1" id="KW-0808">Transferase</keyword>
<accession>A0A7K0CER6</accession>
<comment type="caution">
    <text evidence="3">The sequence shown here is derived from an EMBL/GenBank/DDBJ whole genome shotgun (WGS) entry which is preliminary data.</text>
</comment>
<evidence type="ECO:0000313" key="3">
    <source>
        <dbReference type="EMBL" id="MQY11961.1"/>
    </source>
</evidence>
<dbReference type="GO" id="GO:0004674">
    <property type="term" value="F:protein serine/threonine kinase activity"/>
    <property type="evidence" value="ECO:0007669"/>
    <property type="project" value="UniProtKB-KW"/>
</dbReference>
<evidence type="ECO:0000313" key="4">
    <source>
        <dbReference type="Proteomes" id="UP000466345"/>
    </source>
</evidence>
<dbReference type="InterPro" id="IPR050267">
    <property type="entry name" value="Anti-sigma-factor_SerPK"/>
</dbReference>
<sequence length="222" mass="22757">METVVGGRARDAEWVRDELREALEGVGVRLPSLGVDVVSYAGAGPLVLIELGRCNMATALVLASVLRSGSCERRGDGVERVERQSFALEAGAVGAARGFLRGVLRAWGVGERVDDMVLCLSELAANAVLHAGGGGDGFGVEVSYGQGCVRIAVSDGCPVVPVDRCPSVDEGSGRGLMLVRALADRQGTSVGFLGKAVWASFDVVVSGADSADRTAAAGGIAR</sequence>
<reference evidence="3 4" key="1">
    <citation type="submission" date="2019-10" db="EMBL/GenBank/DDBJ databases">
        <title>Streptomyces smaragdinus sp. nov. and Streptomyces fabii sp. nov., isolated from the gut of fungus growing-termite Macrotermes natalensis.</title>
        <authorList>
            <person name="Schwitalla J."/>
            <person name="Benndorf R."/>
            <person name="Martin K."/>
            <person name="De Beer W."/>
            <person name="Kaster A.-K."/>
            <person name="Vollmers J."/>
            <person name="Poulsen M."/>
            <person name="Beemelmanns C."/>
        </authorList>
    </citation>
    <scope>NUCLEOTIDE SEQUENCE [LARGE SCALE GENOMIC DNA]</scope>
    <source>
        <strain evidence="3 4">RB5</strain>
    </source>
</reference>
<dbReference type="InterPro" id="IPR003594">
    <property type="entry name" value="HATPase_dom"/>
</dbReference>
<dbReference type="InterPro" id="IPR036890">
    <property type="entry name" value="HATPase_C_sf"/>
</dbReference>
<dbReference type="SUPFAM" id="SSF55874">
    <property type="entry name" value="ATPase domain of HSP90 chaperone/DNA topoisomerase II/histidine kinase"/>
    <property type="match status" value="1"/>
</dbReference>
<dbReference type="PANTHER" id="PTHR35526">
    <property type="entry name" value="ANTI-SIGMA-F FACTOR RSBW-RELATED"/>
    <property type="match status" value="1"/>
</dbReference>
<gene>
    <name evidence="3" type="ORF">SRB5_20890</name>
</gene>
<feature type="domain" description="Histidine kinase/HSP90-like ATPase" evidence="2">
    <location>
        <begin position="88"/>
        <end position="186"/>
    </location>
</feature>
<evidence type="ECO:0000256" key="1">
    <source>
        <dbReference type="ARBA" id="ARBA00022527"/>
    </source>
</evidence>
<evidence type="ECO:0000259" key="2">
    <source>
        <dbReference type="Pfam" id="PF13581"/>
    </source>
</evidence>
<protein>
    <recommendedName>
        <fullName evidence="2">Histidine kinase/HSP90-like ATPase domain-containing protein</fullName>
    </recommendedName>
</protein>
<dbReference type="Gene3D" id="3.30.565.10">
    <property type="entry name" value="Histidine kinase-like ATPase, C-terminal domain"/>
    <property type="match status" value="1"/>
</dbReference>
<proteinExistence type="predicted"/>
<keyword evidence="1" id="KW-0418">Kinase</keyword>
<dbReference type="AlphaFoldDB" id="A0A7K0CER6"/>
<dbReference type="Pfam" id="PF13581">
    <property type="entry name" value="HATPase_c_2"/>
    <property type="match status" value="1"/>
</dbReference>
<keyword evidence="1" id="KW-0723">Serine/threonine-protein kinase</keyword>
<name>A0A7K0CER6_9ACTN</name>